<feature type="compositionally biased region" description="Polar residues" evidence="10">
    <location>
        <begin position="739"/>
        <end position="751"/>
    </location>
</feature>
<keyword evidence="5 9" id="KW-0010">Activator</keyword>
<dbReference type="Proteomes" id="UP001314229">
    <property type="component" value="Unassembled WGS sequence"/>
</dbReference>
<dbReference type="GO" id="GO:0042974">
    <property type="term" value="F:nuclear retinoic acid receptor binding"/>
    <property type="evidence" value="ECO:0007669"/>
    <property type="project" value="TreeGrafter"/>
</dbReference>
<feature type="compositionally biased region" description="Low complexity" evidence="10">
    <location>
        <begin position="1422"/>
        <end position="1460"/>
    </location>
</feature>
<dbReference type="GO" id="GO:0097067">
    <property type="term" value="P:cellular response to thyroid hormone stimulus"/>
    <property type="evidence" value="ECO:0007669"/>
    <property type="project" value="TreeGrafter"/>
</dbReference>
<feature type="compositionally biased region" description="Low complexity" evidence="10">
    <location>
        <begin position="976"/>
        <end position="987"/>
    </location>
</feature>
<feature type="compositionally biased region" description="Polar residues" evidence="10">
    <location>
        <begin position="1356"/>
        <end position="1365"/>
    </location>
</feature>
<dbReference type="GO" id="GO:0042809">
    <property type="term" value="F:nuclear vitamin D receptor binding"/>
    <property type="evidence" value="ECO:0007669"/>
    <property type="project" value="TreeGrafter"/>
</dbReference>
<evidence type="ECO:0000256" key="5">
    <source>
        <dbReference type="ARBA" id="ARBA00023159"/>
    </source>
</evidence>
<feature type="domain" description="Mediator complex subunit Med1" evidence="11">
    <location>
        <begin position="92"/>
        <end position="461"/>
    </location>
</feature>
<evidence type="ECO:0000256" key="1">
    <source>
        <dbReference type="ARBA" id="ARBA00004123"/>
    </source>
</evidence>
<dbReference type="GO" id="GO:0045944">
    <property type="term" value="P:positive regulation of transcription by RNA polymerase II"/>
    <property type="evidence" value="ECO:0007669"/>
    <property type="project" value="UniProtKB-ARBA"/>
</dbReference>
<feature type="region of interest" description="Disordered" evidence="10">
    <location>
        <begin position="681"/>
        <end position="820"/>
    </location>
</feature>
<feature type="compositionally biased region" description="Gly residues" evidence="10">
    <location>
        <begin position="1066"/>
        <end position="1076"/>
    </location>
</feature>
<feature type="compositionally biased region" description="Polar residues" evidence="10">
    <location>
        <begin position="909"/>
        <end position="921"/>
    </location>
</feature>
<feature type="region of interest" description="Disordered" evidence="10">
    <location>
        <begin position="594"/>
        <end position="623"/>
    </location>
</feature>
<comment type="function">
    <text evidence="9">Component of the Mediator complex, a coactivator involved in the regulated transcription of nearly all RNA polymerase II-dependent genes. Mediator functions as a bridge to convey information from gene-specific regulatory proteins to the basal RNA polymerase II transcription machinery. Mediator is recruited to promoters by direct interactions with regulatory proteins and serves as a scaffold for the assembly of a functional preinitiation complex with RNA polymerase II and the general transcription factors.</text>
</comment>
<feature type="compositionally biased region" description="Gly residues" evidence="10">
    <location>
        <begin position="1461"/>
        <end position="1498"/>
    </location>
</feature>
<accession>A0AAV1NC68</accession>
<comment type="similarity">
    <text evidence="2 9">Belongs to the Mediator complex subunit 1 family.</text>
</comment>
<evidence type="ECO:0000256" key="7">
    <source>
        <dbReference type="ARBA" id="ARBA00023242"/>
    </source>
</evidence>
<evidence type="ECO:0000313" key="12">
    <source>
        <dbReference type="EMBL" id="CAK6956668.1"/>
    </source>
</evidence>
<comment type="caution">
    <text evidence="12">The sequence shown here is derived from an EMBL/GenBank/DDBJ whole genome shotgun (WGS) entry which is preliminary data.</text>
</comment>
<evidence type="ECO:0000259" key="11">
    <source>
        <dbReference type="Pfam" id="PF10744"/>
    </source>
</evidence>
<dbReference type="PANTHER" id="PTHR12881:SF13">
    <property type="entry name" value="MEDIATOR OF RNA POLYMERASE II TRANSCRIPTION SUBUNIT 1"/>
    <property type="match status" value="1"/>
</dbReference>
<feature type="compositionally biased region" description="Gly residues" evidence="10">
    <location>
        <begin position="1404"/>
        <end position="1421"/>
    </location>
</feature>
<feature type="compositionally biased region" description="Low complexity" evidence="10">
    <location>
        <begin position="1341"/>
        <end position="1355"/>
    </location>
</feature>
<feature type="compositionally biased region" description="Basic residues" evidence="10">
    <location>
        <begin position="1734"/>
        <end position="1743"/>
    </location>
</feature>
<feature type="compositionally biased region" description="Polar residues" evidence="10">
    <location>
        <begin position="681"/>
        <end position="692"/>
    </location>
</feature>
<feature type="compositionally biased region" description="Low complexity" evidence="10">
    <location>
        <begin position="1366"/>
        <end position="1381"/>
    </location>
</feature>
<keyword evidence="6 9" id="KW-0804">Transcription</keyword>
<comment type="subcellular location">
    <subcellularLocation>
        <location evidence="1 9">Nucleus</location>
    </subcellularLocation>
</comment>
<feature type="region of interest" description="Disordered" evidence="10">
    <location>
        <begin position="976"/>
        <end position="1827"/>
    </location>
</feature>
<feature type="compositionally biased region" description="Polar residues" evidence="10">
    <location>
        <begin position="1032"/>
        <end position="1054"/>
    </location>
</feature>
<feature type="compositionally biased region" description="Low complexity" evidence="10">
    <location>
        <begin position="649"/>
        <end position="662"/>
    </location>
</feature>
<dbReference type="EMBL" id="CAWUFR010000026">
    <property type="protein sequence ID" value="CAK6956668.1"/>
    <property type="molecule type" value="Genomic_DNA"/>
</dbReference>
<feature type="compositionally biased region" description="Basic and acidic residues" evidence="10">
    <location>
        <begin position="1744"/>
        <end position="1766"/>
    </location>
</feature>
<protein>
    <recommendedName>
        <fullName evidence="3 9">Mediator of RNA polymerase II transcription subunit 1</fullName>
    </recommendedName>
    <alternativeName>
        <fullName evidence="8 9">Mediator complex subunit 1</fullName>
    </alternativeName>
</protein>
<dbReference type="InterPro" id="IPR019680">
    <property type="entry name" value="Mediator_Med1"/>
</dbReference>
<keyword evidence="7 9" id="KW-0539">Nucleus</keyword>
<dbReference type="GO" id="GO:0016592">
    <property type="term" value="C:mediator complex"/>
    <property type="evidence" value="ECO:0007669"/>
    <property type="project" value="InterPro"/>
</dbReference>
<evidence type="ECO:0000256" key="10">
    <source>
        <dbReference type="SAM" id="MobiDB-lite"/>
    </source>
</evidence>
<evidence type="ECO:0000256" key="9">
    <source>
        <dbReference type="RuleBase" id="RU364059"/>
    </source>
</evidence>
<feature type="compositionally biased region" description="Low complexity" evidence="10">
    <location>
        <begin position="865"/>
        <end position="875"/>
    </location>
</feature>
<feature type="compositionally biased region" description="Low complexity" evidence="10">
    <location>
        <begin position="1225"/>
        <end position="1254"/>
    </location>
</feature>
<feature type="region of interest" description="Disordered" evidence="10">
    <location>
        <begin position="834"/>
        <end position="961"/>
    </location>
</feature>
<evidence type="ECO:0000256" key="8">
    <source>
        <dbReference type="ARBA" id="ARBA00031254"/>
    </source>
</evidence>
<sequence>MAAGPGVSMQGGSPARELTLSVQQAGNQTHVDRVKTEDVTEAEKQSRMAALLEKLHAKHNASRPWQETSKVVRQAMEKRGMMNAAGHQLLLTCLETLQRALKVSSLPSMTDRLESIARQHMLGSHLSPSGTECYITSDMFYVEVQLDTAGQLMDVKVAHQGENPTSCPELSQHLREKNFEEFSKHLKGLVDLYKLPGDNKLKTKMYIALQSLELDLTKMMHMFRLATNANTVETIVHGSVGLLTARSGGHLVSLQCYVSPYDIFEEGTGSHLNLTDGNVPHSLGVSVSVTIEGTSAVYKLPIAPLITGSHPVDNKGTPSFSTVTNSNCVDLPACFFLKMNRPMPFSLSFIQRLGNATSIPVFESSPSLSPLYQLIVQSQLQLLEEGSTTPPPSHNMHFYSVLPDQQHCYFLNGDAPVQDGHSLQGALVTKIPFRHPAQVPLLLDIIRHQAAYNTLIGSCVKRTSIREDSAGLLQFEVCPLTDSSFSVSFQHPVNESLVCVVMEVIDSRQVSCKLYKGLSDALICTDEFITKVVQRCMSIPVTMRAIRRKAETIQADTPALSLIAQTVEIMVKNNLPPSGSPTYNMAAGDVTNPMGLPGLGGGSTPTGGGPPGGPNFPGPISSLFGISRTERQAQGGECLSQGGMAGQQQVQQQLQQQQAGQGHTDDYSKVTQNPILTSLLQTTGSVGSSPSSQNAPQPHQTPPPTSSPASNTKNHPMLMNLLKDNPTQDFATLYGSSPLERQNSSSGSPRTDSMGGTCPGSSTKGKKKRPRGTEKGGVLPGTAAGGGGGALGMKSQQGSMSHHQHHQVTHEDDFHRELLSMDVDASQNSIFDVNLTGDGLDTPHSITPAPSQCGTPPSGPSMPYSQSHVQSQQQQPPGTVPPRMVRLSSSDSIVPDITEILSDLPEQTGKGSSGSHGQHTMGSGGEDGGPLGTPIRDSSSSGQGSAVFDSADIFNTNSNENPFTDAAELIAEAAATAATPTSDSSSTNFFPDAADFNPDLLTSGHGFPQSYFDDSSPSADGDMDLVKGFGGSSQQNTPSGTPQNPTPHGQSTPEPSLKDPFDMGIVFGGNSGGGKPLLGQAPDLGDTHGGGSQSPLMMGLGAACGDFKSAEPKVKQQQGLMRPKDENGGSGGSSSGMGSISTEGKQVKRSRTPSSEGKSKEKPPKRKKLDPDGKSPSHSSGGRPYTPPSGGSGSGGSISGGGSKSPGSSGRSQTPPGGGTLRIPKITIQIQKGTITGGKTSSHSGYTSSSSSTGSTGGAGGTSSSKSHHSHSSSSGKIKSKEGSMAQGNSSKPGSVGVGVGGGPSQSKGSSQGMGVGKPGSSPITKHGLSGPGGSGGGMGSSSKMKPQGGKPSGSLMNPSIKPNISPSHSRSSSSGDKLSSPMKMQQSQVPGTPPSSKAKSPMGSGGGSSGGSKSSSGGGISSQKPMGGSSSSGSTSSSSSSNSSSSSGSMNFSGGSQSQYGGGGGGSGGGGAGGGSGSGGSGGGGGGGGGGGSGGGQNNSNNPNAKGKSPSRNKKPSLTAVIDKLKSVGGGGVGEDGCEVGPPGGGTGSGSAPGSVPSSGSSNMGPSKHSTSSSSGEFKREKSDKEGKAKVSVSVGNSGDKKLMDPKTGGVSMTGLAKIIISKPDGGSPSIKAKVTPQKPGEGSGESMRPQISSLKASPLFSGSTPKHDRSSPSHSRSPGYTPLNHDSESESGSSSVAEKSHQNSPSSDDDQTMRPLHPQDYMSSIPVSSGEKHKKHKKEKKKQKERERERDRDRERDREKEKNKSSMSIGPSSHPIKADSWSRSPISASESSLSMLGSERPSRPSPMYMRNEDDDLMDSALTGNL</sequence>
<feature type="compositionally biased region" description="Polar residues" evidence="10">
    <location>
        <begin position="844"/>
        <end position="855"/>
    </location>
</feature>
<evidence type="ECO:0000256" key="2">
    <source>
        <dbReference type="ARBA" id="ARBA00006210"/>
    </source>
</evidence>
<dbReference type="GO" id="GO:0046966">
    <property type="term" value="F:nuclear thyroid hormone receptor binding"/>
    <property type="evidence" value="ECO:0007669"/>
    <property type="project" value="TreeGrafter"/>
</dbReference>
<evidence type="ECO:0000313" key="13">
    <source>
        <dbReference type="Proteomes" id="UP001314229"/>
    </source>
</evidence>
<dbReference type="InterPro" id="IPR051999">
    <property type="entry name" value="Mediator_complex_subunit_1"/>
</dbReference>
<feature type="compositionally biased region" description="Gly residues" evidence="10">
    <location>
        <begin position="1330"/>
        <end position="1340"/>
    </location>
</feature>
<feature type="compositionally biased region" description="Basic and acidic residues" evidence="10">
    <location>
        <begin position="808"/>
        <end position="819"/>
    </location>
</feature>
<evidence type="ECO:0000256" key="4">
    <source>
        <dbReference type="ARBA" id="ARBA00023015"/>
    </source>
</evidence>
<keyword evidence="4 9" id="KW-0805">Transcription regulation</keyword>
<feature type="compositionally biased region" description="Gly residues" evidence="10">
    <location>
        <begin position="597"/>
        <end position="610"/>
    </location>
</feature>
<name>A0AAV1NC68_SCOSC</name>
<feature type="region of interest" description="Disordered" evidence="10">
    <location>
        <begin position="649"/>
        <end position="669"/>
    </location>
</feature>
<dbReference type="PANTHER" id="PTHR12881">
    <property type="entry name" value="MEDIATOR OF RNA POLYMERASE II TRANSCRIPTION SUBUNIT 1"/>
    <property type="match status" value="1"/>
</dbReference>
<feature type="compositionally biased region" description="Polar residues" evidence="10">
    <location>
        <begin position="1651"/>
        <end position="1666"/>
    </location>
</feature>
<feature type="compositionally biased region" description="Gly residues" evidence="10">
    <location>
        <begin position="1543"/>
        <end position="1552"/>
    </location>
</feature>
<gene>
    <name evidence="12" type="ORF">FSCOSCO3_A005880</name>
</gene>
<feature type="compositionally biased region" description="Low complexity" evidence="10">
    <location>
        <begin position="1783"/>
        <end position="1800"/>
    </location>
</feature>
<feature type="compositionally biased region" description="Basic and acidic residues" evidence="10">
    <location>
        <begin position="1578"/>
        <end position="1590"/>
    </location>
</feature>
<feature type="compositionally biased region" description="Gly residues" evidence="10">
    <location>
        <begin position="1190"/>
        <end position="1204"/>
    </location>
</feature>
<proteinExistence type="inferred from homology"/>
<dbReference type="GO" id="GO:0003712">
    <property type="term" value="F:transcription coregulator activity"/>
    <property type="evidence" value="ECO:0007669"/>
    <property type="project" value="InterPro"/>
</dbReference>
<feature type="compositionally biased region" description="Low complexity" evidence="10">
    <location>
        <begin position="1553"/>
        <end position="1576"/>
    </location>
</feature>
<organism evidence="12 13">
    <name type="scientific">Scomber scombrus</name>
    <name type="common">Atlantic mackerel</name>
    <name type="synonym">Scomber vernalis</name>
    <dbReference type="NCBI Taxonomy" id="13677"/>
    <lineage>
        <taxon>Eukaryota</taxon>
        <taxon>Metazoa</taxon>
        <taxon>Chordata</taxon>
        <taxon>Craniata</taxon>
        <taxon>Vertebrata</taxon>
        <taxon>Euteleostomi</taxon>
        <taxon>Actinopterygii</taxon>
        <taxon>Neopterygii</taxon>
        <taxon>Teleostei</taxon>
        <taxon>Neoteleostei</taxon>
        <taxon>Acanthomorphata</taxon>
        <taxon>Pelagiaria</taxon>
        <taxon>Scombriformes</taxon>
        <taxon>Scombridae</taxon>
        <taxon>Scomber</taxon>
    </lineage>
</organism>
<evidence type="ECO:0000256" key="3">
    <source>
        <dbReference type="ARBA" id="ARBA00020612"/>
    </source>
</evidence>
<keyword evidence="13" id="KW-1185">Reference proteome</keyword>
<evidence type="ECO:0000256" key="6">
    <source>
        <dbReference type="ARBA" id="ARBA00023163"/>
    </source>
</evidence>
<reference evidence="12 13" key="1">
    <citation type="submission" date="2024-01" db="EMBL/GenBank/DDBJ databases">
        <authorList>
            <person name="Alioto T."/>
            <person name="Alioto T."/>
            <person name="Gomez Garrido J."/>
        </authorList>
    </citation>
    <scope>NUCLEOTIDE SEQUENCE [LARGE SCALE GENOMIC DNA]</scope>
</reference>
<feature type="compositionally biased region" description="Gly residues" evidence="10">
    <location>
        <begin position="922"/>
        <end position="931"/>
    </location>
</feature>
<dbReference type="Pfam" id="PF10744">
    <property type="entry name" value="Med1"/>
    <property type="match status" value="1"/>
</dbReference>